<feature type="transmembrane region" description="Helical" evidence="1">
    <location>
        <begin position="7"/>
        <end position="28"/>
    </location>
</feature>
<dbReference type="AlphaFoldDB" id="A0A1G9KQF4"/>
<protein>
    <submittedName>
        <fullName evidence="2">Uncharacterized protein</fullName>
    </submittedName>
</protein>
<gene>
    <name evidence="2" type="ORF">SAMN05421874_12325</name>
</gene>
<accession>A0A1G9KQF4</accession>
<reference evidence="2 3" key="1">
    <citation type="submission" date="2016-10" db="EMBL/GenBank/DDBJ databases">
        <authorList>
            <person name="de Groot N.N."/>
        </authorList>
    </citation>
    <scope>NUCLEOTIDE SEQUENCE [LARGE SCALE GENOMIC DNA]</scope>
    <source>
        <strain evidence="2 3">CGMCC 4.5681</strain>
    </source>
</reference>
<feature type="transmembrane region" description="Helical" evidence="1">
    <location>
        <begin position="34"/>
        <end position="53"/>
    </location>
</feature>
<proteinExistence type="predicted"/>
<name>A0A1G9KQF4_9ACTN</name>
<evidence type="ECO:0000313" key="2">
    <source>
        <dbReference type="EMBL" id="SDL51824.1"/>
    </source>
</evidence>
<keyword evidence="3" id="KW-1185">Reference proteome</keyword>
<evidence type="ECO:0000256" key="1">
    <source>
        <dbReference type="SAM" id="Phobius"/>
    </source>
</evidence>
<evidence type="ECO:0000313" key="3">
    <source>
        <dbReference type="Proteomes" id="UP000198683"/>
    </source>
</evidence>
<keyword evidence="1" id="KW-1133">Transmembrane helix</keyword>
<keyword evidence="1" id="KW-0812">Transmembrane</keyword>
<dbReference type="Proteomes" id="UP000198683">
    <property type="component" value="Unassembled WGS sequence"/>
</dbReference>
<sequence length="61" mass="6246">MTDRDLFTYVLIAGIVALVAAVLGVIFGAPGFSISTALIGIGFMVGAVALAIYEQRDKGDG</sequence>
<dbReference type="EMBL" id="FNFB01000023">
    <property type="protein sequence ID" value="SDL51824.1"/>
    <property type="molecule type" value="Genomic_DNA"/>
</dbReference>
<dbReference type="RefSeq" id="WP_090771007.1">
    <property type="nucleotide sequence ID" value="NZ_FNFB01000023.1"/>
</dbReference>
<organism evidence="2 3">
    <name type="scientific">Nonomuraea maritima</name>
    <dbReference type="NCBI Taxonomy" id="683260"/>
    <lineage>
        <taxon>Bacteria</taxon>
        <taxon>Bacillati</taxon>
        <taxon>Actinomycetota</taxon>
        <taxon>Actinomycetes</taxon>
        <taxon>Streptosporangiales</taxon>
        <taxon>Streptosporangiaceae</taxon>
        <taxon>Nonomuraea</taxon>
    </lineage>
</organism>
<keyword evidence="1" id="KW-0472">Membrane</keyword>